<evidence type="ECO:0000256" key="1">
    <source>
        <dbReference type="SAM" id="Phobius"/>
    </source>
</evidence>
<evidence type="ECO:0000313" key="3">
    <source>
        <dbReference type="Proteomes" id="UP000612585"/>
    </source>
</evidence>
<dbReference type="EMBL" id="BOPG01000012">
    <property type="protein sequence ID" value="GIJ54463.1"/>
    <property type="molecule type" value="Genomic_DNA"/>
</dbReference>
<organism evidence="2 3">
    <name type="scientific">Virgisporangium aurantiacum</name>
    <dbReference type="NCBI Taxonomy" id="175570"/>
    <lineage>
        <taxon>Bacteria</taxon>
        <taxon>Bacillati</taxon>
        <taxon>Actinomycetota</taxon>
        <taxon>Actinomycetes</taxon>
        <taxon>Micromonosporales</taxon>
        <taxon>Micromonosporaceae</taxon>
        <taxon>Virgisporangium</taxon>
    </lineage>
</organism>
<keyword evidence="3" id="KW-1185">Reference proteome</keyword>
<dbReference type="AlphaFoldDB" id="A0A8J4DYH9"/>
<proteinExistence type="predicted"/>
<feature type="transmembrane region" description="Helical" evidence="1">
    <location>
        <begin position="57"/>
        <end position="76"/>
    </location>
</feature>
<keyword evidence="1" id="KW-0472">Membrane</keyword>
<reference evidence="2" key="1">
    <citation type="submission" date="2021-01" db="EMBL/GenBank/DDBJ databases">
        <title>Whole genome shotgun sequence of Virgisporangium aurantiacum NBRC 16421.</title>
        <authorList>
            <person name="Komaki H."/>
            <person name="Tamura T."/>
        </authorList>
    </citation>
    <scope>NUCLEOTIDE SEQUENCE</scope>
    <source>
        <strain evidence="2">NBRC 16421</strain>
    </source>
</reference>
<gene>
    <name evidence="2" type="ORF">Vau01_019790</name>
</gene>
<name>A0A8J4DYH9_9ACTN</name>
<evidence type="ECO:0000313" key="2">
    <source>
        <dbReference type="EMBL" id="GIJ54463.1"/>
    </source>
</evidence>
<dbReference type="Proteomes" id="UP000612585">
    <property type="component" value="Unassembled WGS sequence"/>
</dbReference>
<protein>
    <submittedName>
        <fullName evidence="2">Uncharacterized protein</fullName>
    </submittedName>
</protein>
<comment type="caution">
    <text evidence="2">The sequence shown here is derived from an EMBL/GenBank/DDBJ whole genome shotgun (WGS) entry which is preliminary data.</text>
</comment>
<keyword evidence="1" id="KW-1133">Transmembrane helix</keyword>
<dbReference type="RefSeq" id="WP_203989530.1">
    <property type="nucleotide sequence ID" value="NZ_BOPG01000012.1"/>
</dbReference>
<keyword evidence="1" id="KW-0812">Transmembrane</keyword>
<sequence>MVFKGLELRPGERVLWTGAARDARLVDAPNYRGLVRGAILVVVGAGHAVLVRMTIGAPLVCAVGVGVVIYQLVLAARQFGRLRRGRYALTDQRVVVVYDRRTPELVQSELALLGPPLVHVDPDGVGTIAFDRTPILRNGRWDRGGGGPRLAGAPYLYRVAEPERAADSILAAQEMVAA</sequence>
<feature type="transmembrane region" description="Helical" evidence="1">
    <location>
        <begin position="33"/>
        <end position="51"/>
    </location>
</feature>
<accession>A0A8J4DYH9</accession>